<dbReference type="Proteomes" id="UP001152614">
    <property type="component" value="Unassembled WGS sequence"/>
</dbReference>
<reference evidence="1" key="2">
    <citation type="journal article" date="2023" name="Food Microbiol.">
        <title>Evaluation of the fermentation potential of lactic acid bacteria isolated from herbs, fruits and vegetables as starter cultures in nut-based milk alternatives.</title>
        <authorList>
            <person name="Huang W."/>
            <person name="Dong A."/>
            <person name="Pham H.T."/>
            <person name="Zhou C."/>
            <person name="Huo Z."/>
            <person name="Watjen A.P."/>
            <person name="Prakash S."/>
            <person name="Bang-Berthelsen C.H."/>
            <person name="Turner M.S."/>
        </authorList>
    </citation>
    <scope>NUCLEOTIDE SEQUENCE</scope>
    <source>
        <strain evidence="1">3</strain>
    </source>
</reference>
<evidence type="ECO:0000313" key="2">
    <source>
        <dbReference type="Proteomes" id="UP001152614"/>
    </source>
</evidence>
<dbReference type="RefSeq" id="WP_278229159.1">
    <property type="nucleotide sequence ID" value="NZ_JAOWLY010000010.1"/>
</dbReference>
<accession>A0A9X4NIT4</accession>
<proteinExistence type="predicted"/>
<sequence length="168" mass="19654">MSKTSDWLLRKIPVEIKTEIQELAKKEKLNANEKVSEILNDYLYDIELGKNKNYFDKRWQEIIDSYNANAEAQRFLAEAQNKNTEAFGNSFAAMTERIQELQNLVFATHEEVEILRGVQQMMIGYSPKESQKFAKAYKKYLGESLMNEKEIMDPFESQDINFSEGDKF</sequence>
<gene>
    <name evidence="1" type="ORF">OGZ51_10335</name>
</gene>
<dbReference type="EMBL" id="JAOWLY010000010">
    <property type="protein sequence ID" value="MDG4984542.1"/>
    <property type="molecule type" value="Genomic_DNA"/>
</dbReference>
<reference evidence="1" key="1">
    <citation type="submission" date="2022-10" db="EMBL/GenBank/DDBJ databases">
        <authorList>
            <person name="Turner M.S."/>
            <person name="Huang W."/>
        </authorList>
    </citation>
    <scope>NUCLEOTIDE SEQUENCE</scope>
    <source>
        <strain evidence="1">3</strain>
    </source>
</reference>
<name>A0A9X4NIT4_9LACT</name>
<dbReference type="AlphaFoldDB" id="A0A9X4NIT4"/>
<protein>
    <submittedName>
        <fullName evidence="1">Uncharacterized protein</fullName>
    </submittedName>
</protein>
<evidence type="ECO:0000313" key="1">
    <source>
        <dbReference type="EMBL" id="MDG4984542.1"/>
    </source>
</evidence>
<organism evidence="1 2">
    <name type="scientific">Lactococcus lactis</name>
    <dbReference type="NCBI Taxonomy" id="1358"/>
    <lineage>
        <taxon>Bacteria</taxon>
        <taxon>Bacillati</taxon>
        <taxon>Bacillota</taxon>
        <taxon>Bacilli</taxon>
        <taxon>Lactobacillales</taxon>
        <taxon>Streptococcaceae</taxon>
        <taxon>Lactococcus</taxon>
    </lineage>
</organism>
<comment type="caution">
    <text evidence="1">The sequence shown here is derived from an EMBL/GenBank/DDBJ whole genome shotgun (WGS) entry which is preliminary data.</text>
</comment>